<organism evidence="1 2">
    <name type="scientific">Salinibacterium xinjiangense</name>
    <dbReference type="NCBI Taxonomy" id="386302"/>
    <lineage>
        <taxon>Bacteria</taxon>
        <taxon>Bacillati</taxon>
        <taxon>Actinomycetota</taxon>
        <taxon>Actinomycetes</taxon>
        <taxon>Micrococcales</taxon>
        <taxon>Microbacteriaceae</taxon>
        <taxon>Salinibacterium</taxon>
    </lineage>
</organism>
<reference evidence="1 2" key="1">
    <citation type="submission" date="2017-09" db="EMBL/GenBank/DDBJ databases">
        <authorList>
            <person name="Ehlers B."/>
            <person name="Leendertz F.H."/>
        </authorList>
    </citation>
    <scope>NUCLEOTIDE SEQUENCE [LARGE SCALE GENOMIC DNA]</scope>
    <source>
        <strain evidence="1 2">CGMCC 1.05381</strain>
    </source>
</reference>
<dbReference type="AlphaFoldDB" id="A0A2C8ZVB8"/>
<proteinExistence type="predicted"/>
<accession>A0A2C8ZVB8</accession>
<dbReference type="EMBL" id="OCST01000004">
    <property type="protein sequence ID" value="SOE69687.1"/>
    <property type="molecule type" value="Genomic_DNA"/>
</dbReference>
<gene>
    <name evidence="1" type="ORF">SAMN06296378_2033</name>
</gene>
<name>A0A2C8ZVB8_9MICO</name>
<evidence type="ECO:0000313" key="1">
    <source>
        <dbReference type="EMBL" id="SOE69687.1"/>
    </source>
</evidence>
<protein>
    <submittedName>
        <fullName evidence="1">Uncharacterized protein</fullName>
    </submittedName>
</protein>
<dbReference type="Proteomes" id="UP000219440">
    <property type="component" value="Unassembled WGS sequence"/>
</dbReference>
<keyword evidence="2" id="KW-1185">Reference proteome</keyword>
<sequence>MRQVKLKSLMSSQEDKLLRQNHLNDLNDLNDLNNLHSMVGRPTA</sequence>
<evidence type="ECO:0000313" key="2">
    <source>
        <dbReference type="Proteomes" id="UP000219440"/>
    </source>
</evidence>